<feature type="region of interest" description="Disordered" evidence="2">
    <location>
        <begin position="1"/>
        <end position="26"/>
    </location>
</feature>
<reference evidence="4 5" key="1">
    <citation type="submission" date="2019-11" db="EMBL/GenBank/DDBJ databases">
        <title>Acidiferrimicrobium australis gen. nov., sp. nov., an acidophilic and obligately heterotrophic, member of the Actinobacteria that catalyses dissimilatory oxido- reduction of iron isolated from metal-rich acidic water in Chile.</title>
        <authorList>
            <person name="Gonzalez D."/>
            <person name="Huber K."/>
            <person name="Hedrich S."/>
            <person name="Rojas-Villalobos C."/>
            <person name="Quatrini R."/>
            <person name="Dinamarca M.A."/>
            <person name="Schwarz A."/>
            <person name="Canales C."/>
            <person name="Nancucheo I."/>
        </authorList>
    </citation>
    <scope>NUCLEOTIDE SEQUENCE [LARGE SCALE GENOMIC DNA]</scope>
    <source>
        <strain evidence="4 5">USS-CCA1</strain>
    </source>
</reference>
<dbReference type="PANTHER" id="PTHR43476">
    <property type="entry name" value="3-(3-HYDROXY-PHENYL)PROPIONATE/3-HYDROXYCINNAMIC ACID HYDROXYLASE"/>
    <property type="match status" value="1"/>
</dbReference>
<keyword evidence="1" id="KW-0560">Oxidoreductase</keyword>
<dbReference type="Proteomes" id="UP000437736">
    <property type="component" value="Unassembled WGS sequence"/>
</dbReference>
<evidence type="ECO:0000256" key="1">
    <source>
        <dbReference type="ARBA" id="ARBA00023002"/>
    </source>
</evidence>
<dbReference type="Gene3D" id="3.30.70.2450">
    <property type="match status" value="1"/>
</dbReference>
<dbReference type="PRINTS" id="PR00420">
    <property type="entry name" value="RNGMNOXGNASE"/>
</dbReference>
<evidence type="ECO:0000313" key="5">
    <source>
        <dbReference type="Proteomes" id="UP000437736"/>
    </source>
</evidence>
<evidence type="ECO:0000313" key="4">
    <source>
        <dbReference type="EMBL" id="MST33295.1"/>
    </source>
</evidence>
<gene>
    <name evidence="4" type="ORF">GHK86_11260</name>
</gene>
<comment type="caution">
    <text evidence="4">The sequence shown here is derived from an EMBL/GenBank/DDBJ whole genome shotgun (WGS) entry which is preliminary data.</text>
</comment>
<dbReference type="SUPFAM" id="SSF51905">
    <property type="entry name" value="FAD/NAD(P)-binding domain"/>
    <property type="match status" value="1"/>
</dbReference>
<feature type="domain" description="FAD-binding" evidence="3">
    <location>
        <begin position="11"/>
        <end position="324"/>
    </location>
</feature>
<evidence type="ECO:0000256" key="2">
    <source>
        <dbReference type="SAM" id="MobiDB-lite"/>
    </source>
</evidence>
<dbReference type="PANTHER" id="PTHR43476:SF3">
    <property type="entry name" value="FAD-BINDING MONOOXYGENASE"/>
    <property type="match status" value="1"/>
</dbReference>
<feature type="compositionally biased region" description="Basic and acidic residues" evidence="2">
    <location>
        <begin position="17"/>
        <end position="26"/>
    </location>
</feature>
<accession>A0ABW9QTX0</accession>
<proteinExistence type="predicted"/>
<dbReference type="Pfam" id="PF01494">
    <property type="entry name" value="FAD_binding_3"/>
    <property type="match status" value="1"/>
</dbReference>
<feature type="non-terminal residue" evidence="4">
    <location>
        <position position="361"/>
    </location>
</feature>
<sequence length="361" mass="38435">RPAGRRAPGGRGVQRPVLERRPDRHAMPRAVHLDDEAARTLQAAGLGARLEAICEPAPLYEWRNGSGTVLLRLGRPLTAPSGWPASSMFHQPDLEALLEERAGDCGVDLRRGEEVVGLEQDGSGVRVVTPSGALRADLAVGADGAGSAVRRLIGARTHDLDFSHAWLVVDVALREARAFDPLNVQVCDPTRPTTAVSGGPGRRRWEFLCLPDEDPAELASPARAWALLAPWDVHPGNATLERHAVYTYRARWAEPWRRGRVLLAGDAAHEMPPFAGEGLCTGIRDAANLAWKLDLALDAPAAAGLLDTYEQERLPDVRAATEFSLGLGEVICVADPAAAAERDAAMAATVGPDAVAAPAPP</sequence>
<keyword evidence="5" id="KW-1185">Reference proteome</keyword>
<name>A0ABW9QTX0_9ACTN</name>
<dbReference type="Gene3D" id="3.50.50.60">
    <property type="entry name" value="FAD/NAD(P)-binding domain"/>
    <property type="match status" value="1"/>
</dbReference>
<dbReference type="InterPro" id="IPR036188">
    <property type="entry name" value="FAD/NAD-bd_sf"/>
</dbReference>
<evidence type="ECO:0000259" key="3">
    <source>
        <dbReference type="Pfam" id="PF01494"/>
    </source>
</evidence>
<organism evidence="4 5">
    <name type="scientific">Acidiferrimicrobium australe</name>
    <dbReference type="NCBI Taxonomy" id="2664430"/>
    <lineage>
        <taxon>Bacteria</taxon>
        <taxon>Bacillati</taxon>
        <taxon>Actinomycetota</taxon>
        <taxon>Acidimicrobiia</taxon>
        <taxon>Acidimicrobiales</taxon>
        <taxon>Acidimicrobiaceae</taxon>
        <taxon>Acidiferrimicrobium</taxon>
    </lineage>
</organism>
<dbReference type="InterPro" id="IPR050631">
    <property type="entry name" value="PheA/TfdB_FAD_monoxygenase"/>
</dbReference>
<protein>
    <submittedName>
        <fullName evidence="4">Bifunctional 3-(3-hydroxy-phenyl)propionate/3-hydroxycinnamic acid hydroxylase</fullName>
    </submittedName>
</protein>
<dbReference type="EMBL" id="WJHE01000549">
    <property type="protein sequence ID" value="MST33295.1"/>
    <property type="molecule type" value="Genomic_DNA"/>
</dbReference>
<dbReference type="InterPro" id="IPR002938">
    <property type="entry name" value="FAD-bd"/>
</dbReference>
<dbReference type="NCBIfam" id="NF004829">
    <property type="entry name" value="PRK06183.1-3"/>
    <property type="match status" value="1"/>
</dbReference>
<feature type="non-terminal residue" evidence="4">
    <location>
        <position position="1"/>
    </location>
</feature>